<feature type="binding site" evidence="9">
    <location>
        <position position="154"/>
    </location>
    <ligand>
        <name>cob(II)alamin</name>
        <dbReference type="ChEBI" id="CHEBI:16304"/>
    </ligand>
</feature>
<evidence type="ECO:0000313" key="11">
    <source>
        <dbReference type="EMBL" id="ACR14802.1"/>
    </source>
</evidence>
<evidence type="ECO:0000313" key="12">
    <source>
        <dbReference type="Proteomes" id="UP000009080"/>
    </source>
</evidence>
<keyword evidence="1 9" id="KW-0004">4Fe-4S</keyword>
<evidence type="ECO:0000256" key="5">
    <source>
        <dbReference type="ARBA" id="ARBA00022785"/>
    </source>
</evidence>
<protein>
    <recommendedName>
        <fullName evidence="9">Epoxyqueuosine reductase</fullName>
        <ecNumber evidence="9">1.17.99.6</ecNumber>
    </recommendedName>
    <alternativeName>
        <fullName evidence="9">Queuosine biosynthesis protein QueG</fullName>
    </alternativeName>
</protein>
<evidence type="ECO:0000256" key="8">
    <source>
        <dbReference type="ARBA" id="ARBA00023014"/>
    </source>
</evidence>
<dbReference type="PANTHER" id="PTHR30002:SF4">
    <property type="entry name" value="EPOXYQUEUOSINE REDUCTASE"/>
    <property type="match status" value="1"/>
</dbReference>
<comment type="subcellular location">
    <subcellularLocation>
        <location evidence="9">Cytoplasm</location>
    </subcellularLocation>
</comment>
<feature type="binding site" evidence="9">
    <location>
        <position position="212"/>
    </location>
    <ligand>
        <name>[4Fe-4S] cluster</name>
        <dbReference type="ChEBI" id="CHEBI:49883"/>
        <label>1</label>
    </ligand>
</feature>
<feature type="binding site" evidence="9">
    <location>
        <position position="269"/>
    </location>
    <ligand>
        <name>[4Fe-4S] cluster</name>
        <dbReference type="ChEBI" id="CHEBI:49883"/>
        <label>1</label>
    </ligand>
</feature>
<keyword evidence="4 9" id="KW-0479">Metal-binding</keyword>
<organism evidence="11 12">
    <name type="scientific">Teredinibacter turnerae (strain ATCC 39867 / T7901)</name>
    <dbReference type="NCBI Taxonomy" id="377629"/>
    <lineage>
        <taxon>Bacteria</taxon>
        <taxon>Pseudomonadati</taxon>
        <taxon>Pseudomonadota</taxon>
        <taxon>Gammaproteobacteria</taxon>
        <taxon>Cellvibrionales</taxon>
        <taxon>Cellvibrionaceae</taxon>
        <taxon>Teredinibacter</taxon>
    </lineage>
</organism>
<dbReference type="PROSITE" id="PS00198">
    <property type="entry name" value="4FE4S_FER_1"/>
    <property type="match status" value="1"/>
</dbReference>
<feature type="binding site" evidence="9">
    <location>
        <position position="215"/>
    </location>
    <ligand>
        <name>[4Fe-4S] cluster</name>
        <dbReference type="ChEBI" id="CHEBI:49883"/>
        <label>1</label>
    </ligand>
</feature>
<dbReference type="HAMAP" id="MF_00916">
    <property type="entry name" value="QueG"/>
    <property type="match status" value="1"/>
</dbReference>
<evidence type="ECO:0000256" key="3">
    <source>
        <dbReference type="ARBA" id="ARBA00022694"/>
    </source>
</evidence>
<dbReference type="GO" id="GO:0008616">
    <property type="term" value="P:tRNA queuosine(34) biosynthetic process"/>
    <property type="evidence" value="ECO:0007669"/>
    <property type="project" value="UniProtKB-UniRule"/>
</dbReference>
<dbReference type="GO" id="GO:0051539">
    <property type="term" value="F:4 iron, 4 sulfur cluster binding"/>
    <property type="evidence" value="ECO:0007669"/>
    <property type="project" value="UniProtKB-KW"/>
</dbReference>
<evidence type="ECO:0000256" key="7">
    <source>
        <dbReference type="ARBA" id="ARBA00023004"/>
    </source>
</evidence>
<dbReference type="Pfam" id="PF13484">
    <property type="entry name" value="Fer4_16"/>
    <property type="match status" value="1"/>
</dbReference>
<keyword evidence="2 9" id="KW-0963">Cytoplasm</keyword>
<accession>C5BRI3</accession>
<dbReference type="InterPro" id="IPR017900">
    <property type="entry name" value="4Fe4S_Fe_S_CS"/>
</dbReference>
<gene>
    <name evidence="9" type="primary">queG</name>
    <name evidence="11" type="ordered locus">TERTU_3564</name>
</gene>
<feature type="binding site" evidence="9">
    <location>
        <position position="262"/>
    </location>
    <ligand>
        <name>[4Fe-4S] cluster</name>
        <dbReference type="ChEBI" id="CHEBI:49883"/>
        <label>2</label>
    </ligand>
</feature>
<dbReference type="InterPro" id="IPR013542">
    <property type="entry name" value="QueG_DUF1730"/>
</dbReference>
<dbReference type="PROSITE" id="PS51379">
    <property type="entry name" value="4FE4S_FER_2"/>
    <property type="match status" value="1"/>
</dbReference>
<feature type="binding site" evidence="9">
    <location>
        <begin position="262"/>
        <end position="263"/>
    </location>
    <ligand>
        <name>cob(II)alamin</name>
        <dbReference type="ChEBI" id="CHEBI:16304"/>
    </ligand>
</feature>
<feature type="binding site" evidence="9">
    <location>
        <position position="237"/>
    </location>
    <ligand>
        <name>cob(II)alamin</name>
        <dbReference type="ChEBI" id="CHEBI:16304"/>
    </ligand>
</feature>
<comment type="cofactor">
    <cofactor evidence="9">
        <name>cob(II)alamin</name>
        <dbReference type="ChEBI" id="CHEBI:16304"/>
    </cofactor>
</comment>
<comment type="function">
    <text evidence="9">Catalyzes the conversion of epoxyqueuosine (oQ) to queuosine (Q), which is a hypermodified base found in the wobble positions of tRNA(Asp), tRNA(Asn), tRNA(His) and tRNA(Tyr).</text>
</comment>
<keyword evidence="5 9" id="KW-0671">Queuosine biosynthesis</keyword>
<feature type="binding site" evidence="9">
    <location>
        <position position="219"/>
    </location>
    <ligand>
        <name>[4Fe-4S] cluster</name>
        <dbReference type="ChEBI" id="CHEBI:49883"/>
        <label>2</label>
    </ligand>
</feature>
<name>C5BRI3_TERTT</name>
<sequence>MTYISPQNQKTVTALDQTQLNALAELIQLWGREQGFQQIAITDTDLDAEQSRLESWLDKGYHGSMQWLAEHREMRTKPDQLVPGARRVISARMDYLPPDTDQIKVLKSADQAYISRYSLGRDYHKLIRKRLAKIADNIRQHCDAVGIEQRPFVDSAPVMERPLAQKAGLGWVGKHTLLLNPHAGSWFFLGEIFTNLPLPVNNQRHKDQCGTCQACLQICPTDAFPKPYELDARRCISYLTIENKGPIPEEYREPIGNRVFGCDDCQAICPWNKFAKPTCEKDFHPRHGLQNSRLIDLFLWDERTFLKHTEGSAIRRIGYERWLRNLAVGLGNANPSVEVIAALQKKKEVGVSPLVEEHIDWAIHRQQNPRRRRRKIKRTSDTLPVRSAFYSQ</sequence>
<feature type="binding site" evidence="9">
    <location>
        <position position="235"/>
    </location>
    <ligand>
        <name>[4Fe-4S] cluster</name>
        <dbReference type="ChEBI" id="CHEBI:49883"/>
        <label>2</label>
    </ligand>
</feature>
<dbReference type="EMBL" id="CP001614">
    <property type="protein sequence ID" value="ACR14802.1"/>
    <property type="molecule type" value="Genomic_DNA"/>
</dbReference>
<dbReference type="InterPro" id="IPR017896">
    <property type="entry name" value="4Fe4S_Fe-S-bd"/>
</dbReference>
<evidence type="ECO:0000256" key="9">
    <source>
        <dbReference type="HAMAP-Rule" id="MF_00916"/>
    </source>
</evidence>
<comment type="cofactor">
    <cofactor evidence="9">
        <name>[4Fe-4S] cluster</name>
        <dbReference type="ChEBI" id="CHEBI:49883"/>
    </cofactor>
    <text evidence="9">Binds 2 [4Fe-4S] clusters per monomer.</text>
</comment>
<dbReference type="Proteomes" id="UP000009080">
    <property type="component" value="Chromosome"/>
</dbReference>
<evidence type="ECO:0000259" key="10">
    <source>
        <dbReference type="PROSITE" id="PS51379"/>
    </source>
</evidence>
<feature type="binding site" evidence="9">
    <location>
        <position position="303"/>
    </location>
    <ligand>
        <name>tRNA</name>
        <dbReference type="ChEBI" id="CHEBI:17843"/>
    </ligand>
</feature>
<evidence type="ECO:0000256" key="2">
    <source>
        <dbReference type="ARBA" id="ARBA00022490"/>
    </source>
</evidence>
<proteinExistence type="inferred from homology"/>
<feature type="domain" description="4Fe-4S ferredoxin-type" evidence="10">
    <location>
        <begin position="200"/>
        <end position="229"/>
    </location>
</feature>
<keyword evidence="6 9" id="KW-0560">Oxidoreductase</keyword>
<keyword evidence="7 9" id="KW-0408">Iron</keyword>
<feature type="binding site" evidence="9">
    <location>
        <position position="244"/>
    </location>
    <ligand>
        <name>tRNA</name>
        <dbReference type="ChEBI" id="CHEBI:17843"/>
    </ligand>
</feature>
<feature type="binding site" evidence="9">
    <location>
        <position position="75"/>
    </location>
    <ligand>
        <name>cob(II)alamin</name>
        <dbReference type="ChEBI" id="CHEBI:16304"/>
    </ligand>
</feature>
<keyword evidence="3 9" id="KW-0819">tRNA processing</keyword>
<dbReference type="HOGENOM" id="CLU_030790_0_1_6"/>
<comment type="pathway">
    <text evidence="9">tRNA modification; tRNA-queuosine biosynthesis.</text>
</comment>
<evidence type="ECO:0000256" key="4">
    <source>
        <dbReference type="ARBA" id="ARBA00022723"/>
    </source>
</evidence>
<dbReference type="AlphaFoldDB" id="C5BRI3"/>
<reference evidence="11 12" key="1">
    <citation type="journal article" date="2009" name="PLoS ONE">
        <title>The complete genome of Teredinibacter turnerae T7901: an intracellular endosymbiont of marine wood-boring bivalves (shipworms).</title>
        <authorList>
            <person name="Yang J.C."/>
            <person name="Madupu R."/>
            <person name="Durkin A.S."/>
            <person name="Ekborg N.A."/>
            <person name="Pedamallu C.S."/>
            <person name="Hostetler J.B."/>
            <person name="Radune D."/>
            <person name="Toms B.S."/>
            <person name="Henrissat B."/>
            <person name="Coutinho P.M."/>
            <person name="Schwarz S."/>
            <person name="Field L."/>
            <person name="Trindade-Silva A.E."/>
            <person name="Soares C.A.G."/>
            <person name="Elshahawi S."/>
            <person name="Hanora A."/>
            <person name="Schmidt E.W."/>
            <person name="Haygood M.G."/>
            <person name="Posfai J."/>
            <person name="Benner J."/>
            <person name="Madinger C."/>
            <person name="Nove J."/>
            <person name="Anton B."/>
            <person name="Chaudhary K."/>
            <person name="Foster J."/>
            <person name="Holman A."/>
            <person name="Kumar S."/>
            <person name="Lessard P.A."/>
            <person name="Luyten Y.A."/>
            <person name="Slatko B."/>
            <person name="Wood N."/>
            <person name="Wu B."/>
            <person name="Teplitski M."/>
            <person name="Mougous J.D."/>
            <person name="Ward N."/>
            <person name="Eisen J.A."/>
            <person name="Badger J.H."/>
            <person name="Distel D.L."/>
        </authorList>
    </citation>
    <scope>NUCLEOTIDE SEQUENCE [LARGE SCALE GENOMIC DNA]</scope>
    <source>
        <strain evidence="12">ATCC 39867 / T7901</strain>
    </source>
</reference>
<keyword evidence="12" id="KW-1185">Reference proteome</keyword>
<dbReference type="PANTHER" id="PTHR30002">
    <property type="entry name" value="EPOXYQUEUOSINE REDUCTASE"/>
    <property type="match status" value="1"/>
</dbReference>
<comment type="similarity">
    <text evidence="9">Belongs to the QueG family.</text>
</comment>
<comment type="caution">
    <text evidence="9">Lacks conserved residue(s) required for the propagation of feature annotation.</text>
</comment>
<evidence type="ECO:0000256" key="1">
    <source>
        <dbReference type="ARBA" id="ARBA00022485"/>
    </source>
</evidence>
<dbReference type="SUPFAM" id="SSF46548">
    <property type="entry name" value="alpha-helical ferredoxin"/>
    <property type="match status" value="1"/>
</dbReference>
<feature type="binding site" evidence="9">
    <location>
        <position position="178"/>
    </location>
    <ligand>
        <name>cob(II)alamin</name>
        <dbReference type="ChEBI" id="CHEBI:16304"/>
    </ligand>
</feature>
<keyword evidence="9" id="KW-0846">Cobalamin</keyword>
<feature type="binding site" evidence="9">
    <location>
        <position position="209"/>
    </location>
    <ligand>
        <name>[4Fe-4S] cluster</name>
        <dbReference type="ChEBI" id="CHEBI:49883"/>
        <label>1</label>
    </ligand>
</feature>
<dbReference type="InterPro" id="IPR004453">
    <property type="entry name" value="QueG"/>
</dbReference>
<feature type="active site" description="Proton donor" evidence="9">
    <location>
        <position position="154"/>
    </location>
</feature>
<dbReference type="STRING" id="377629.TERTU_3564"/>
<dbReference type="UniPathway" id="UPA00392"/>
<dbReference type="EC" id="1.17.99.6" evidence="9"/>
<dbReference type="NCBIfam" id="TIGR00276">
    <property type="entry name" value="tRNA epoxyqueuosine(34) reductase QueG"/>
    <property type="match status" value="1"/>
</dbReference>
<dbReference type="eggNOG" id="COG1600">
    <property type="taxonomic scope" value="Bacteria"/>
</dbReference>
<comment type="catalytic activity">
    <reaction evidence="9">
        <text>epoxyqueuosine(34) in tRNA + AH2 = queuosine(34) in tRNA + A + H2O</text>
        <dbReference type="Rhea" id="RHEA:32159"/>
        <dbReference type="Rhea" id="RHEA-COMP:18571"/>
        <dbReference type="Rhea" id="RHEA-COMP:18582"/>
        <dbReference type="ChEBI" id="CHEBI:13193"/>
        <dbReference type="ChEBI" id="CHEBI:15377"/>
        <dbReference type="ChEBI" id="CHEBI:17499"/>
        <dbReference type="ChEBI" id="CHEBI:194431"/>
        <dbReference type="ChEBI" id="CHEBI:194443"/>
        <dbReference type="EC" id="1.17.99.6"/>
    </reaction>
</comment>
<comment type="subunit">
    <text evidence="9">Monomer.</text>
</comment>
<dbReference type="GO" id="GO:0046872">
    <property type="term" value="F:metal ion binding"/>
    <property type="evidence" value="ECO:0007669"/>
    <property type="project" value="UniProtKB-KW"/>
</dbReference>
<keyword evidence="9" id="KW-0170">Cobalt</keyword>
<keyword evidence="8 9" id="KW-0411">Iron-sulfur</keyword>
<dbReference type="GO" id="GO:0031419">
    <property type="term" value="F:cobalamin binding"/>
    <property type="evidence" value="ECO:0007669"/>
    <property type="project" value="UniProtKB-KW"/>
</dbReference>
<dbReference type="GO" id="GO:0052693">
    <property type="term" value="F:epoxyqueuosine reductase activity"/>
    <property type="evidence" value="ECO:0007669"/>
    <property type="project" value="UniProtKB-UniRule"/>
</dbReference>
<dbReference type="Gene3D" id="3.30.70.20">
    <property type="match status" value="1"/>
</dbReference>
<evidence type="ECO:0000256" key="6">
    <source>
        <dbReference type="ARBA" id="ARBA00023002"/>
    </source>
</evidence>
<feature type="binding site" evidence="9">
    <location>
        <position position="189"/>
    </location>
    <ligand>
        <name>cob(II)alamin</name>
        <dbReference type="ChEBI" id="CHEBI:16304"/>
    </ligand>
</feature>
<dbReference type="Pfam" id="PF08331">
    <property type="entry name" value="QueG_DUF1730"/>
    <property type="match status" value="1"/>
</dbReference>
<dbReference type="RefSeq" id="WP_015820916.1">
    <property type="nucleotide sequence ID" value="NC_012997.1"/>
</dbReference>
<feature type="binding site" evidence="9">
    <location>
        <position position="265"/>
    </location>
    <ligand>
        <name>[4Fe-4S] cluster</name>
        <dbReference type="ChEBI" id="CHEBI:49883"/>
        <label>2</label>
    </ligand>
</feature>
<dbReference type="KEGG" id="ttu:TERTU_3564"/>
<dbReference type="GO" id="GO:0005737">
    <property type="term" value="C:cytoplasm"/>
    <property type="evidence" value="ECO:0007669"/>
    <property type="project" value="UniProtKB-SubCell"/>
</dbReference>